<evidence type="ECO:0000259" key="3">
    <source>
        <dbReference type="Pfam" id="PF02714"/>
    </source>
</evidence>
<feature type="region of interest" description="Disordered" evidence="1">
    <location>
        <begin position="217"/>
        <end position="251"/>
    </location>
</feature>
<feature type="compositionally biased region" description="Low complexity" evidence="1">
    <location>
        <begin position="321"/>
        <end position="332"/>
    </location>
</feature>
<comment type="caution">
    <text evidence="4">The sequence shown here is derived from an EMBL/GenBank/DDBJ whole genome shotgun (WGS) entry which is preliminary data.</text>
</comment>
<dbReference type="OrthoDB" id="1076608at2759"/>
<dbReference type="EMBL" id="JAABOA010002200">
    <property type="protein sequence ID" value="KAF9580232.1"/>
    <property type="molecule type" value="Genomic_DNA"/>
</dbReference>
<feature type="region of interest" description="Disordered" evidence="1">
    <location>
        <begin position="350"/>
        <end position="403"/>
    </location>
</feature>
<feature type="region of interest" description="Disordered" evidence="1">
    <location>
        <begin position="265"/>
        <end position="298"/>
    </location>
</feature>
<dbReference type="GO" id="GO:0016020">
    <property type="term" value="C:membrane"/>
    <property type="evidence" value="ECO:0007669"/>
    <property type="project" value="InterPro"/>
</dbReference>
<keyword evidence="2" id="KW-1133">Transmembrane helix</keyword>
<proteinExistence type="predicted"/>
<evidence type="ECO:0000256" key="1">
    <source>
        <dbReference type="SAM" id="MobiDB-lite"/>
    </source>
</evidence>
<dbReference type="InterPro" id="IPR003864">
    <property type="entry name" value="CSC1/OSCA1-like_7TM"/>
</dbReference>
<reference evidence="4" key="1">
    <citation type="journal article" date="2020" name="Fungal Divers.">
        <title>Resolving the Mortierellaceae phylogeny through synthesis of multi-gene phylogenetics and phylogenomics.</title>
        <authorList>
            <person name="Vandepol N."/>
            <person name="Liber J."/>
            <person name="Desiro A."/>
            <person name="Na H."/>
            <person name="Kennedy M."/>
            <person name="Barry K."/>
            <person name="Grigoriev I.V."/>
            <person name="Miller A.N."/>
            <person name="O'Donnell K."/>
            <person name="Stajich J.E."/>
            <person name="Bonito G."/>
        </authorList>
    </citation>
    <scope>NUCLEOTIDE SEQUENCE</scope>
    <source>
        <strain evidence="4">KOD1015</strain>
    </source>
</reference>
<keyword evidence="5" id="KW-1185">Reference proteome</keyword>
<accession>A0A9P6FRR3</accession>
<evidence type="ECO:0000256" key="2">
    <source>
        <dbReference type="SAM" id="Phobius"/>
    </source>
</evidence>
<dbReference type="Pfam" id="PF02714">
    <property type="entry name" value="RSN1_7TM"/>
    <property type="match status" value="1"/>
</dbReference>
<feature type="region of interest" description="Disordered" evidence="1">
    <location>
        <begin position="25"/>
        <end position="50"/>
    </location>
</feature>
<dbReference type="AlphaFoldDB" id="A0A9P6FRR3"/>
<feature type="compositionally biased region" description="Basic and acidic residues" evidence="1">
    <location>
        <begin position="377"/>
        <end position="403"/>
    </location>
</feature>
<feature type="compositionally biased region" description="Basic and acidic residues" evidence="1">
    <location>
        <begin position="438"/>
        <end position="458"/>
    </location>
</feature>
<feature type="region of interest" description="Disordered" evidence="1">
    <location>
        <begin position="312"/>
        <end position="332"/>
    </location>
</feature>
<feature type="compositionally biased region" description="Low complexity" evidence="1">
    <location>
        <begin position="481"/>
        <end position="490"/>
    </location>
</feature>
<feature type="region of interest" description="Disordered" evidence="1">
    <location>
        <begin position="424"/>
        <end position="503"/>
    </location>
</feature>
<feature type="transmembrane region" description="Helical" evidence="2">
    <location>
        <begin position="174"/>
        <end position="194"/>
    </location>
</feature>
<feature type="compositionally biased region" description="Polar residues" evidence="1">
    <location>
        <begin position="217"/>
        <end position="232"/>
    </location>
</feature>
<keyword evidence="2" id="KW-0812">Transmembrane</keyword>
<sequence length="808" mass="88229">MPYLHTARITLWSILGPLSWRKVTRPQSRSKQTGTGASSNVSNTSDPSQSDIALPAGSDTFEASFTPAPTQTPRQAFQLRQPPYFKLHHLYPQLVVLFTLSLALLPLAPLLFALWITVLIVLNLSYRYIVLQVVTTNSQSGGLHYLQAVKFLLFPTLACPPLVLAIYLGIRAAWIQSAFSIVLLLVMLALRYVVGKQYAKREEMMLRRVNEAVLQSEHQSSTIEDHPNNLSGTGEARSFPPGVCDPDQEGLRTGHAAEDSVLSLSGTLSKGDEGANETENPEGAPGRRRMKRLLSRPTTIIGQVRTSIIATITPQGSNKASTCSSSSSRPTSVPVFDLARYEKEILGIERDADADEEMDVPTTHSNQELSEPVRLGDPSHPRNHEREKSFTRTSDGRHAGARDATDPEFALCFSSGYFAEDGTGEGVITYPQDLEEPPLSKEQREEKEKEAKYREIVRALRRASSVATRKNAQAKKEAAENLKQQQKQQQGNTRADANPGWKTDLSRDKTLVERHKSGALVKGAKANPPANSPYFRPYTFDTSASVPNMVNMTGSSPGGLGGVGAPSLPTLFIHRESVVAAQEWSRIQGLYLNPALEDAQARVIVWLPSQTEHSFMGQGSAHGLSHSDKLPLGQCRVHTTMISDRSARGSSCQEREKRHGMCTCQLIQEVKKAMADAVALADQEIRDLRIVGLTVWLDSRHVVWGQENEEDGRLGDRVMISTAPTESTGTLSTEVVGMELQRQQRYVGDGLLSWLEDGGAHGETGLGHGAPGIIGGSMGVIMKRPIGSYGRLVGNGEDDDFSQSLGSA</sequence>
<feature type="transmembrane region" description="Helical" evidence="2">
    <location>
        <begin position="151"/>
        <end position="168"/>
    </location>
</feature>
<name>A0A9P6FRR3_9FUNG</name>
<gene>
    <name evidence="4" type="ORF">BGW38_003215</name>
</gene>
<keyword evidence="2" id="KW-0472">Membrane</keyword>
<feature type="domain" description="CSC1/OSCA1-like 7TM region" evidence="3">
    <location>
        <begin position="71"/>
        <end position="154"/>
    </location>
</feature>
<feature type="transmembrane region" description="Helical" evidence="2">
    <location>
        <begin position="90"/>
        <end position="107"/>
    </location>
</feature>
<protein>
    <recommendedName>
        <fullName evidence="3">CSC1/OSCA1-like 7TM region domain-containing protein</fullName>
    </recommendedName>
</protein>
<dbReference type="Proteomes" id="UP000780801">
    <property type="component" value="Unassembled WGS sequence"/>
</dbReference>
<organism evidence="4 5">
    <name type="scientific">Lunasporangiospora selenospora</name>
    <dbReference type="NCBI Taxonomy" id="979761"/>
    <lineage>
        <taxon>Eukaryota</taxon>
        <taxon>Fungi</taxon>
        <taxon>Fungi incertae sedis</taxon>
        <taxon>Mucoromycota</taxon>
        <taxon>Mortierellomycotina</taxon>
        <taxon>Mortierellomycetes</taxon>
        <taxon>Mortierellales</taxon>
        <taxon>Mortierellaceae</taxon>
        <taxon>Lunasporangiospora</taxon>
    </lineage>
</organism>
<evidence type="ECO:0000313" key="4">
    <source>
        <dbReference type="EMBL" id="KAF9580232.1"/>
    </source>
</evidence>
<evidence type="ECO:0000313" key="5">
    <source>
        <dbReference type="Proteomes" id="UP000780801"/>
    </source>
</evidence>